<gene>
    <name evidence="1" type="ORF">SAMN06295885_1939</name>
</gene>
<dbReference type="RefSeq" id="WP_085476417.1">
    <property type="nucleotide sequence ID" value="NZ_FXBM01000002.1"/>
</dbReference>
<evidence type="ECO:0000313" key="2">
    <source>
        <dbReference type="Proteomes" id="UP000193711"/>
    </source>
</evidence>
<protein>
    <submittedName>
        <fullName evidence="1">Uncharacterized protein</fullName>
    </submittedName>
</protein>
<dbReference type="EMBL" id="FXBM01000002">
    <property type="protein sequence ID" value="SMH42260.1"/>
    <property type="molecule type" value="Genomic_DNA"/>
</dbReference>
<proteinExistence type="predicted"/>
<organism evidence="1 2">
    <name type="scientific">Rathayibacter oskolensis</name>
    <dbReference type="NCBI Taxonomy" id="1891671"/>
    <lineage>
        <taxon>Bacteria</taxon>
        <taxon>Bacillati</taxon>
        <taxon>Actinomycetota</taxon>
        <taxon>Actinomycetes</taxon>
        <taxon>Micrococcales</taxon>
        <taxon>Microbacteriaceae</taxon>
        <taxon>Rathayibacter</taxon>
    </lineage>
</organism>
<reference evidence="2" key="1">
    <citation type="submission" date="2017-04" db="EMBL/GenBank/DDBJ databases">
        <authorList>
            <person name="Varghese N."/>
            <person name="Submissions S."/>
        </authorList>
    </citation>
    <scope>NUCLEOTIDE SEQUENCE [LARGE SCALE GENOMIC DNA]</scope>
    <source>
        <strain evidence="2">VKM Ac-2121</strain>
    </source>
</reference>
<sequence>MTAIDDYIAAQPEAMRPVCTALAAVLDGSLERAEGTLWHGHPVWMIGKTPVAGFKAASKAVTVMLWRGQDIDAPGLAPAGSFRMANAKIATVDQVDAEQLGAWLREAEALEQ</sequence>
<dbReference type="SUPFAM" id="SSF159888">
    <property type="entry name" value="YdhG-like"/>
    <property type="match status" value="1"/>
</dbReference>
<name>A0A1X7NXM9_9MICO</name>
<dbReference type="STRING" id="1891671.SAMN06295885_1939"/>
<dbReference type="Proteomes" id="UP000193711">
    <property type="component" value="Unassembled WGS sequence"/>
</dbReference>
<keyword evidence="2" id="KW-1185">Reference proteome</keyword>
<dbReference type="OrthoDB" id="192368at2"/>
<dbReference type="Gene3D" id="3.90.1150.200">
    <property type="match status" value="1"/>
</dbReference>
<evidence type="ECO:0000313" key="1">
    <source>
        <dbReference type="EMBL" id="SMH42260.1"/>
    </source>
</evidence>
<dbReference type="AlphaFoldDB" id="A0A1X7NXM9"/>
<accession>A0A1X7NXM9</accession>